<organism evidence="4 5">
    <name type="scientific">Thalassobacillus hwangdonensis</name>
    <dbReference type="NCBI Taxonomy" id="546108"/>
    <lineage>
        <taxon>Bacteria</taxon>
        <taxon>Bacillati</taxon>
        <taxon>Bacillota</taxon>
        <taxon>Bacilli</taxon>
        <taxon>Bacillales</taxon>
        <taxon>Bacillaceae</taxon>
        <taxon>Thalassobacillus</taxon>
    </lineage>
</organism>
<feature type="transmembrane region" description="Helical" evidence="3">
    <location>
        <begin position="113"/>
        <end position="133"/>
    </location>
</feature>
<evidence type="ECO:0000313" key="4">
    <source>
        <dbReference type="EMBL" id="MFD1020812.1"/>
    </source>
</evidence>
<evidence type="ECO:0000256" key="1">
    <source>
        <dbReference type="ARBA" id="ARBA00022781"/>
    </source>
</evidence>
<proteinExistence type="predicted"/>
<gene>
    <name evidence="4" type="ORF">ACFQ2J_16615</name>
</gene>
<keyword evidence="2" id="KW-0813">Transport</keyword>
<comment type="caution">
    <text evidence="4">The sequence shown here is derived from an EMBL/GenBank/DDBJ whole genome shotgun (WGS) entry which is preliminary data.</text>
</comment>
<keyword evidence="3" id="KW-0812">Transmembrane</keyword>
<evidence type="ECO:0000313" key="5">
    <source>
        <dbReference type="Proteomes" id="UP001596990"/>
    </source>
</evidence>
<evidence type="ECO:0000256" key="3">
    <source>
        <dbReference type="SAM" id="Phobius"/>
    </source>
</evidence>
<dbReference type="EMBL" id="JBHTKL010000006">
    <property type="protein sequence ID" value="MFD1020812.1"/>
    <property type="molecule type" value="Genomic_DNA"/>
</dbReference>
<keyword evidence="1" id="KW-0375">Hydrogen ion transport</keyword>
<keyword evidence="2" id="KW-0406">Ion transport</keyword>
<evidence type="ECO:0000256" key="2">
    <source>
        <dbReference type="ARBA" id="ARBA00023065"/>
    </source>
</evidence>
<accession>A0ABW3L4L6</accession>
<dbReference type="RefSeq" id="WP_386063154.1">
    <property type="nucleotide sequence ID" value="NZ_JBHTKL010000006.1"/>
</dbReference>
<dbReference type="Gene3D" id="1.20.20.10">
    <property type="entry name" value="F1F0 ATP synthase subunit C"/>
    <property type="match status" value="1"/>
</dbReference>
<name>A0ABW3L4L6_9BACI</name>
<protein>
    <recommendedName>
        <fullName evidence="6">V-ATPase proteolipid subunit C-like domain-containing protein</fullName>
    </recommendedName>
</protein>
<evidence type="ECO:0008006" key="6">
    <source>
        <dbReference type="Google" id="ProtNLM"/>
    </source>
</evidence>
<keyword evidence="3" id="KW-1133">Transmembrane helix</keyword>
<reference evidence="5" key="1">
    <citation type="journal article" date="2019" name="Int. J. Syst. Evol. Microbiol.">
        <title>The Global Catalogue of Microorganisms (GCM) 10K type strain sequencing project: providing services to taxonomists for standard genome sequencing and annotation.</title>
        <authorList>
            <consortium name="The Broad Institute Genomics Platform"/>
            <consortium name="The Broad Institute Genome Sequencing Center for Infectious Disease"/>
            <person name="Wu L."/>
            <person name="Ma J."/>
        </authorList>
    </citation>
    <scope>NUCLEOTIDE SEQUENCE [LARGE SCALE GENOMIC DNA]</scope>
    <source>
        <strain evidence="5">CCUG 56607</strain>
    </source>
</reference>
<sequence>MEYLLVIASLIAVIGIFASYQKAISYFPNREIDAAFLQKVQTKLFIATAIVEVIPILLIVFAMTQLENAEFNPTIPIAIIIIVYIAIVLKTLMSGRDTLGSIDTKYQPQFKSLMIVTVGLISAIPIVSVVLLISL</sequence>
<keyword evidence="3" id="KW-0472">Membrane</keyword>
<keyword evidence="5" id="KW-1185">Reference proteome</keyword>
<feature type="transmembrane region" description="Helical" evidence="3">
    <location>
        <begin position="75"/>
        <end position="92"/>
    </location>
</feature>
<dbReference type="InterPro" id="IPR038662">
    <property type="entry name" value="ATP_synth_F0_csu_sf"/>
</dbReference>
<feature type="transmembrane region" description="Helical" evidence="3">
    <location>
        <begin position="44"/>
        <end position="63"/>
    </location>
</feature>
<dbReference type="Proteomes" id="UP001596990">
    <property type="component" value="Unassembled WGS sequence"/>
</dbReference>
<feature type="transmembrane region" description="Helical" evidence="3">
    <location>
        <begin position="6"/>
        <end position="23"/>
    </location>
</feature>